<feature type="chain" id="PRO_5004569205" evidence="1">
    <location>
        <begin position="24"/>
        <end position="513"/>
    </location>
</feature>
<keyword evidence="1" id="KW-0732">Signal</keyword>
<dbReference type="PANTHER" id="PTHR22939:SF129">
    <property type="entry name" value="SERINE PROTEASE HTRA2, MITOCHONDRIAL"/>
    <property type="match status" value="1"/>
</dbReference>
<dbReference type="InterPro" id="IPR009003">
    <property type="entry name" value="Peptidase_S1_PA"/>
</dbReference>
<dbReference type="GO" id="GO:0006508">
    <property type="term" value="P:proteolysis"/>
    <property type="evidence" value="ECO:0007669"/>
    <property type="project" value="InterPro"/>
</dbReference>
<reference evidence="2 3" key="1">
    <citation type="submission" date="2013-04" db="EMBL/GenBank/DDBJ databases">
        <authorList>
            <person name="Kuznetsov B."/>
            <person name="Ivanovsky R."/>
        </authorList>
    </citation>
    <scope>NUCLEOTIDE SEQUENCE [LARGE SCALE GENOMIC DNA]</scope>
    <source>
        <strain evidence="2 3">MGU-K5</strain>
    </source>
</reference>
<dbReference type="Proteomes" id="UP000015350">
    <property type="component" value="Unassembled WGS sequence"/>
</dbReference>
<dbReference type="Gene3D" id="2.40.10.120">
    <property type="match status" value="1"/>
</dbReference>
<gene>
    <name evidence="2" type="ORF">K678_02273</name>
</gene>
<protein>
    <submittedName>
        <fullName evidence="2">Peptidase S1 and S6 chymotrypsin/Hap</fullName>
    </submittedName>
</protein>
<evidence type="ECO:0000313" key="2">
    <source>
        <dbReference type="EMBL" id="EPY03052.1"/>
    </source>
</evidence>
<proteinExistence type="predicted"/>
<dbReference type="Pfam" id="PF13365">
    <property type="entry name" value="Trypsin_2"/>
    <property type="match status" value="1"/>
</dbReference>
<dbReference type="SUPFAM" id="SSF50494">
    <property type="entry name" value="Trypsin-like serine proteases"/>
    <property type="match status" value="1"/>
</dbReference>
<evidence type="ECO:0000313" key="3">
    <source>
        <dbReference type="Proteomes" id="UP000015350"/>
    </source>
</evidence>
<feature type="signal peptide" evidence="1">
    <location>
        <begin position="1"/>
        <end position="23"/>
    </location>
</feature>
<dbReference type="STRING" id="1316936.K678_02273"/>
<comment type="caution">
    <text evidence="2">The sequence shown here is derived from an EMBL/GenBank/DDBJ whole genome shotgun (WGS) entry which is preliminary data.</text>
</comment>
<dbReference type="GO" id="GO:0004252">
    <property type="term" value="F:serine-type endopeptidase activity"/>
    <property type="evidence" value="ECO:0007669"/>
    <property type="project" value="InterPro"/>
</dbReference>
<sequence>MTSPITRFVRLCRLLFVAVALVAAVGVERAAASPDLRTLVEAARAAGENALDIEPISLVQATSRQLLRVEGDVDFPLSVGIDLPLDARPSEIGPALTGSVAETGRYVVLFDVALAKASRKVRDIQDRTSRKVVSVDRIDNPAYLRAVKKFDSSSTRVERAPDNPKVLMRYEEAQRKVATTPRYLEQPVYGPYQFKVADAECVKTLTVKYHLVDRIANTVISSVIDVVETERFTFAYNIDASDPLQSAYASDFSTERQVRDWERAPIVIPLSQVLDHALAKSGAARPLGSLTAFLDEIGRERTRASLRAYAEQYDSRPLNDPRFDSVVVIYTPTGQGSGFFVRPNIVMTNWHVVENNPIVELRTYDRRETFGQVIAKDVRLDLALVKVQDRGRVAPFFQGKGLNPGDSVDAIGHPKGQRYSITRGVVSAIRKARSGTNPTQAGPEVLYVQTDADINSGNSGGPLFLGDKVVGVNTFGLMQRIEGGEGAAPLPGLNFAVHYAEAKRFLDESMKGD</sequence>
<dbReference type="PRINTS" id="PR00834">
    <property type="entry name" value="PROTEASES2C"/>
</dbReference>
<dbReference type="eggNOG" id="COG0265">
    <property type="taxonomic scope" value="Bacteria"/>
</dbReference>
<evidence type="ECO:0000256" key="1">
    <source>
        <dbReference type="SAM" id="SignalP"/>
    </source>
</evidence>
<dbReference type="InterPro" id="IPR001940">
    <property type="entry name" value="Peptidase_S1C"/>
</dbReference>
<name>S9SAY6_MAGFU</name>
<dbReference type="PANTHER" id="PTHR22939">
    <property type="entry name" value="SERINE PROTEASE FAMILY S1C HTRA-RELATED"/>
    <property type="match status" value="1"/>
</dbReference>
<organism evidence="2 3">
    <name type="scientific">Magnetospirillum fulvum MGU-K5</name>
    <dbReference type="NCBI Taxonomy" id="1316936"/>
    <lineage>
        <taxon>Bacteria</taxon>
        <taxon>Pseudomonadati</taxon>
        <taxon>Pseudomonadota</taxon>
        <taxon>Alphaproteobacteria</taxon>
        <taxon>Rhodospirillales</taxon>
        <taxon>Rhodospirillaceae</taxon>
        <taxon>Magnetospirillum</taxon>
    </lineage>
</organism>
<dbReference type="RefSeq" id="WP_021130839.1">
    <property type="nucleotide sequence ID" value="NZ_AQPH01000005.1"/>
</dbReference>
<dbReference type="EMBL" id="AQPH01000005">
    <property type="protein sequence ID" value="EPY03052.1"/>
    <property type="molecule type" value="Genomic_DNA"/>
</dbReference>
<accession>S9SAY6</accession>
<dbReference type="PATRIC" id="fig|1316936.3.peg.452"/>
<dbReference type="AlphaFoldDB" id="S9SAY6"/>